<accession>A0ABD2IZ57</accession>
<evidence type="ECO:0000313" key="2">
    <source>
        <dbReference type="EMBL" id="KAL3084988.1"/>
    </source>
</evidence>
<feature type="chain" id="PRO_5044860628" evidence="1">
    <location>
        <begin position="19"/>
        <end position="73"/>
    </location>
</feature>
<name>A0ABD2IZ57_HETSC</name>
<keyword evidence="1" id="KW-0732">Signal</keyword>
<dbReference type="Proteomes" id="UP001620645">
    <property type="component" value="Unassembled WGS sequence"/>
</dbReference>
<sequence>MGGCLLVVLRWWWWYVEEPTNRRQGTTTKREKEGAEISEMRNFGVVTEDSPKDTLKDNPRTFRMTDKLKDISL</sequence>
<feature type="signal peptide" evidence="1">
    <location>
        <begin position="1"/>
        <end position="18"/>
    </location>
</feature>
<organism evidence="2 3">
    <name type="scientific">Heterodera schachtii</name>
    <name type="common">Sugarbeet cyst nematode worm</name>
    <name type="synonym">Tylenchus schachtii</name>
    <dbReference type="NCBI Taxonomy" id="97005"/>
    <lineage>
        <taxon>Eukaryota</taxon>
        <taxon>Metazoa</taxon>
        <taxon>Ecdysozoa</taxon>
        <taxon>Nematoda</taxon>
        <taxon>Chromadorea</taxon>
        <taxon>Rhabditida</taxon>
        <taxon>Tylenchina</taxon>
        <taxon>Tylenchomorpha</taxon>
        <taxon>Tylenchoidea</taxon>
        <taxon>Heteroderidae</taxon>
        <taxon>Heteroderinae</taxon>
        <taxon>Heterodera</taxon>
    </lineage>
</organism>
<proteinExistence type="predicted"/>
<protein>
    <submittedName>
        <fullName evidence="2">Uncharacterized protein</fullName>
    </submittedName>
</protein>
<dbReference type="EMBL" id="JBICCN010000232">
    <property type="protein sequence ID" value="KAL3084988.1"/>
    <property type="molecule type" value="Genomic_DNA"/>
</dbReference>
<keyword evidence="3" id="KW-1185">Reference proteome</keyword>
<reference evidence="2 3" key="1">
    <citation type="submission" date="2024-10" db="EMBL/GenBank/DDBJ databases">
        <authorList>
            <person name="Kim D."/>
        </authorList>
    </citation>
    <scope>NUCLEOTIDE SEQUENCE [LARGE SCALE GENOMIC DNA]</scope>
    <source>
        <strain evidence="2">Taebaek</strain>
    </source>
</reference>
<evidence type="ECO:0000313" key="3">
    <source>
        <dbReference type="Proteomes" id="UP001620645"/>
    </source>
</evidence>
<evidence type="ECO:0000256" key="1">
    <source>
        <dbReference type="SAM" id="SignalP"/>
    </source>
</evidence>
<comment type="caution">
    <text evidence="2">The sequence shown here is derived from an EMBL/GenBank/DDBJ whole genome shotgun (WGS) entry which is preliminary data.</text>
</comment>
<gene>
    <name evidence="2" type="ORF">niasHS_010057</name>
</gene>
<dbReference type="AlphaFoldDB" id="A0ABD2IZ57"/>